<name>A0A9P3GAN5_9APHY</name>
<sequence length="211" mass="23061">MRRTEPPLALARVFLYRRRSRRRRVGTIGRVGAGTSSYALRRLRVCSSRNSAIGGAVRIRRRRAVASLRQACGAWPPALRQRFRRGFSSADLRTILTRGRQPAIIAALVAHRQPRIQRRLPAYLACAARSRRLRCGDLAAAALASVGPVTTAERGTLPRCRRRARLGILGNAVRFADGAGLCVREVLVDDRRGRALSSGTAPASTGGFAEL</sequence>
<protein>
    <submittedName>
        <fullName evidence="1">Uncharacterized protein</fullName>
    </submittedName>
</protein>
<organism evidence="1 2">
    <name type="scientific">Phanerochaete sordida</name>
    <dbReference type="NCBI Taxonomy" id="48140"/>
    <lineage>
        <taxon>Eukaryota</taxon>
        <taxon>Fungi</taxon>
        <taxon>Dikarya</taxon>
        <taxon>Basidiomycota</taxon>
        <taxon>Agaricomycotina</taxon>
        <taxon>Agaricomycetes</taxon>
        <taxon>Polyporales</taxon>
        <taxon>Phanerochaetaceae</taxon>
        <taxon>Phanerochaete</taxon>
    </lineage>
</organism>
<gene>
    <name evidence="1" type="ORF">PsYK624_065410</name>
</gene>
<keyword evidence="2" id="KW-1185">Reference proteome</keyword>
<dbReference type="AlphaFoldDB" id="A0A9P3GAN5"/>
<accession>A0A9P3GAN5</accession>
<reference evidence="1 2" key="1">
    <citation type="submission" date="2021-08" db="EMBL/GenBank/DDBJ databases">
        <title>Draft Genome Sequence of Phanerochaete sordida strain YK-624.</title>
        <authorList>
            <person name="Mori T."/>
            <person name="Dohra H."/>
            <person name="Suzuki T."/>
            <person name="Kawagishi H."/>
            <person name="Hirai H."/>
        </authorList>
    </citation>
    <scope>NUCLEOTIDE SEQUENCE [LARGE SCALE GENOMIC DNA]</scope>
    <source>
        <strain evidence="1 2">YK-624</strain>
    </source>
</reference>
<evidence type="ECO:0000313" key="1">
    <source>
        <dbReference type="EMBL" id="GJE90409.1"/>
    </source>
</evidence>
<proteinExistence type="predicted"/>
<evidence type="ECO:0000313" key="2">
    <source>
        <dbReference type="Proteomes" id="UP000703269"/>
    </source>
</evidence>
<comment type="caution">
    <text evidence="1">The sequence shown here is derived from an EMBL/GenBank/DDBJ whole genome shotgun (WGS) entry which is preliminary data.</text>
</comment>
<dbReference type="EMBL" id="BPQB01000016">
    <property type="protein sequence ID" value="GJE90409.1"/>
    <property type="molecule type" value="Genomic_DNA"/>
</dbReference>
<dbReference type="Proteomes" id="UP000703269">
    <property type="component" value="Unassembled WGS sequence"/>
</dbReference>